<dbReference type="RefSeq" id="WP_281812650.1">
    <property type="nucleotide sequence ID" value="NZ_BRLB01000001.1"/>
</dbReference>
<dbReference type="PANTHER" id="PTHR30193">
    <property type="entry name" value="ABC TRANSPORTER PERMEASE PROTEIN"/>
    <property type="match status" value="1"/>
</dbReference>
<dbReference type="InterPro" id="IPR035906">
    <property type="entry name" value="MetI-like_sf"/>
</dbReference>
<dbReference type="Pfam" id="PF00528">
    <property type="entry name" value="BPD_transp_1"/>
    <property type="match status" value="1"/>
</dbReference>
<evidence type="ECO:0000256" key="7">
    <source>
        <dbReference type="RuleBase" id="RU363032"/>
    </source>
</evidence>
<keyword evidence="4 7" id="KW-0812">Transmembrane</keyword>
<feature type="transmembrane region" description="Helical" evidence="7">
    <location>
        <begin position="267"/>
        <end position="291"/>
    </location>
</feature>
<dbReference type="SUPFAM" id="SSF161098">
    <property type="entry name" value="MetI-like"/>
    <property type="match status" value="1"/>
</dbReference>
<feature type="transmembrane region" description="Helical" evidence="7">
    <location>
        <begin position="20"/>
        <end position="41"/>
    </location>
</feature>
<sequence>MAKSNINHGKLNYKKRSNLIAYCVVIPVLIYHFTLIILPSLNTLYSALTKWNGIGKKEFIGLSNFKELFNDPNFMNALTNNLKWMAIFLTLPIILGFLVGYLLTRVKRGRIVYRAMYFLPYVISAAIAGKIFAAFYNPYFGINVIFKNLNLDFLVRDWLAPNNALVSVALVDNWHWWGFVLVIFMSALQQIDPALYEVAEVEGATTLEKMRYVTIPSIKNTIIFIIVTTMVWSMGTFEYVWVMTKGGPGSELLSTMLYKNSLFKYRAGYASAIAVVQVSVSFIIFGLFALIRRKSED</sequence>
<dbReference type="PROSITE" id="PS50928">
    <property type="entry name" value="ABC_TM1"/>
    <property type="match status" value="1"/>
</dbReference>
<organism evidence="9 10">
    <name type="scientific">Vallitalea longa</name>
    <dbReference type="NCBI Taxonomy" id="2936439"/>
    <lineage>
        <taxon>Bacteria</taxon>
        <taxon>Bacillati</taxon>
        <taxon>Bacillota</taxon>
        <taxon>Clostridia</taxon>
        <taxon>Lachnospirales</taxon>
        <taxon>Vallitaleaceae</taxon>
        <taxon>Vallitalea</taxon>
    </lineage>
</organism>
<keyword evidence="10" id="KW-1185">Reference proteome</keyword>
<dbReference type="GO" id="GO:0055085">
    <property type="term" value="P:transmembrane transport"/>
    <property type="evidence" value="ECO:0007669"/>
    <property type="project" value="InterPro"/>
</dbReference>
<accession>A0A9W5Y9B8</accession>
<dbReference type="InterPro" id="IPR000515">
    <property type="entry name" value="MetI-like"/>
</dbReference>
<keyword evidence="6 7" id="KW-0472">Membrane</keyword>
<evidence type="ECO:0000259" key="8">
    <source>
        <dbReference type="PROSITE" id="PS50928"/>
    </source>
</evidence>
<feature type="transmembrane region" description="Helical" evidence="7">
    <location>
        <begin position="115"/>
        <end position="136"/>
    </location>
</feature>
<comment type="caution">
    <text evidence="9">The sequence shown here is derived from an EMBL/GenBank/DDBJ whole genome shotgun (WGS) entry which is preliminary data.</text>
</comment>
<evidence type="ECO:0000256" key="1">
    <source>
        <dbReference type="ARBA" id="ARBA00004651"/>
    </source>
</evidence>
<evidence type="ECO:0000313" key="9">
    <source>
        <dbReference type="EMBL" id="GKX28415.1"/>
    </source>
</evidence>
<dbReference type="GO" id="GO:0005886">
    <property type="term" value="C:plasma membrane"/>
    <property type="evidence" value="ECO:0007669"/>
    <property type="project" value="UniProtKB-SubCell"/>
</dbReference>
<keyword evidence="2 7" id="KW-0813">Transport</keyword>
<reference evidence="9" key="1">
    <citation type="submission" date="2022-06" db="EMBL/GenBank/DDBJ databases">
        <title>Vallitalea longa sp. nov., an anaerobic bacterium isolated from marine sediment.</title>
        <authorList>
            <person name="Hirano S."/>
            <person name="Terahara T."/>
            <person name="Mori K."/>
            <person name="Hamada M."/>
            <person name="Matsumoto R."/>
            <person name="Kobayashi T."/>
        </authorList>
    </citation>
    <scope>NUCLEOTIDE SEQUENCE</scope>
    <source>
        <strain evidence="9">SH18-1</strain>
    </source>
</reference>
<protein>
    <submittedName>
        <fullName evidence="9">Sugar-binding protein</fullName>
    </submittedName>
</protein>
<dbReference type="AlphaFoldDB" id="A0A9W5Y9B8"/>
<evidence type="ECO:0000256" key="3">
    <source>
        <dbReference type="ARBA" id="ARBA00022475"/>
    </source>
</evidence>
<dbReference type="InterPro" id="IPR051393">
    <property type="entry name" value="ABC_transporter_permease"/>
</dbReference>
<dbReference type="CDD" id="cd06261">
    <property type="entry name" value="TM_PBP2"/>
    <property type="match status" value="1"/>
</dbReference>
<feature type="domain" description="ABC transmembrane type-1" evidence="8">
    <location>
        <begin position="78"/>
        <end position="288"/>
    </location>
</feature>
<dbReference type="EMBL" id="BRLB01000001">
    <property type="protein sequence ID" value="GKX28415.1"/>
    <property type="molecule type" value="Genomic_DNA"/>
</dbReference>
<evidence type="ECO:0000256" key="6">
    <source>
        <dbReference type="ARBA" id="ARBA00023136"/>
    </source>
</evidence>
<gene>
    <name evidence="9" type="ORF">SH1V18_08950</name>
</gene>
<name>A0A9W5Y9B8_9FIRM</name>
<comment type="similarity">
    <text evidence="7">Belongs to the binding-protein-dependent transport system permease family.</text>
</comment>
<dbReference type="PANTHER" id="PTHR30193:SF37">
    <property type="entry name" value="INNER MEMBRANE ABC TRANSPORTER PERMEASE PROTEIN YCJO"/>
    <property type="match status" value="1"/>
</dbReference>
<evidence type="ECO:0000256" key="4">
    <source>
        <dbReference type="ARBA" id="ARBA00022692"/>
    </source>
</evidence>
<proteinExistence type="inferred from homology"/>
<keyword evidence="3" id="KW-1003">Cell membrane</keyword>
<dbReference type="Gene3D" id="1.10.3720.10">
    <property type="entry name" value="MetI-like"/>
    <property type="match status" value="1"/>
</dbReference>
<evidence type="ECO:0000256" key="5">
    <source>
        <dbReference type="ARBA" id="ARBA00022989"/>
    </source>
</evidence>
<evidence type="ECO:0000256" key="2">
    <source>
        <dbReference type="ARBA" id="ARBA00022448"/>
    </source>
</evidence>
<evidence type="ECO:0000313" key="10">
    <source>
        <dbReference type="Proteomes" id="UP001144256"/>
    </source>
</evidence>
<feature type="transmembrane region" description="Helical" evidence="7">
    <location>
        <begin position="220"/>
        <end position="242"/>
    </location>
</feature>
<feature type="transmembrane region" description="Helical" evidence="7">
    <location>
        <begin position="84"/>
        <end position="103"/>
    </location>
</feature>
<dbReference type="Proteomes" id="UP001144256">
    <property type="component" value="Unassembled WGS sequence"/>
</dbReference>
<comment type="subcellular location">
    <subcellularLocation>
        <location evidence="1 7">Cell membrane</location>
        <topology evidence="1 7">Multi-pass membrane protein</topology>
    </subcellularLocation>
</comment>
<keyword evidence="5 7" id="KW-1133">Transmembrane helix</keyword>